<comment type="caution">
    <text evidence="12">The sequence shown here is derived from an EMBL/GenBank/DDBJ whole genome shotgun (WGS) entry which is preliminary data.</text>
</comment>
<dbReference type="SUPFAM" id="SSF48508">
    <property type="entry name" value="Nuclear receptor ligand-binding domain"/>
    <property type="match status" value="1"/>
</dbReference>
<dbReference type="PRINTS" id="PR00047">
    <property type="entry name" value="STROIDFINGER"/>
</dbReference>
<evidence type="ECO:0000256" key="6">
    <source>
        <dbReference type="ARBA" id="ARBA00023125"/>
    </source>
</evidence>
<evidence type="ECO:0000256" key="8">
    <source>
        <dbReference type="ARBA" id="ARBA00023170"/>
    </source>
</evidence>
<evidence type="ECO:0000259" key="10">
    <source>
        <dbReference type="PROSITE" id="PS51030"/>
    </source>
</evidence>
<dbReference type="Proteomes" id="UP001152747">
    <property type="component" value="Unassembled WGS sequence"/>
</dbReference>
<keyword evidence="5" id="KW-0805">Transcription regulation</keyword>
<comment type="similarity">
    <text evidence="1">Belongs to the nuclear hormone receptor family.</text>
</comment>
<name>A0A9P1ISX1_9PELO</name>
<accession>A0A9P1ISX1</accession>
<protein>
    <submittedName>
        <fullName evidence="12">Uncharacterized protein</fullName>
    </submittedName>
</protein>
<dbReference type="AlphaFoldDB" id="A0A9P1ISX1"/>
<dbReference type="PROSITE" id="PS51843">
    <property type="entry name" value="NR_LBD"/>
    <property type="match status" value="1"/>
</dbReference>
<keyword evidence="6" id="KW-0238">DNA-binding</keyword>
<sequence>MSTVIGPCAVCALPATGHHYNVPACHGCKSFFRRSTLDNLQYPGCRLGEKCFDGVGQGERPKRCKSCRLKKCWEVGMIPQVRELRGNEEKNPEMAVVRLPDVKLIEKTRQITQTLQNLLHLDQKLIQLRASAYNPVRFPTINEIMLQPVVFHLSDKFEPMPGWPISEQQFMQQQKLLTEITFAYEDGWQTLEPGSVHDPNLVNTKDWMAFDWLLAANYVKTFPFYHTFIESDKRALIRGTIVSLASLTLLFISYQNKQADLQFPDGTCFSGNNLKEIMEFVLAVELDENFLAMFHKNTKFNAIEPLIRYNVTTEEYVFVKALVVCNPALDLTDAARECVQKYQNIYGLALLQICLINHGKRDGPARFGSLLSYVMAMIRYQGGFIELLVNLRMCARNRIGVSRKMLEDDIFFDKYAELH</sequence>
<dbReference type="InterPro" id="IPR013088">
    <property type="entry name" value="Znf_NHR/GATA"/>
</dbReference>
<keyword evidence="4" id="KW-0862">Zinc</keyword>
<keyword evidence="8" id="KW-0675">Receptor</keyword>
<dbReference type="Gene3D" id="3.30.50.10">
    <property type="entry name" value="Erythroid Transcription Factor GATA-1, subunit A"/>
    <property type="match status" value="1"/>
</dbReference>
<feature type="domain" description="NR LBD" evidence="11">
    <location>
        <begin position="172"/>
        <end position="410"/>
    </location>
</feature>
<dbReference type="InterPro" id="IPR000536">
    <property type="entry name" value="Nucl_hrmn_rcpt_lig-bd"/>
</dbReference>
<keyword evidence="13" id="KW-1185">Reference proteome</keyword>
<dbReference type="OrthoDB" id="9984314at2759"/>
<reference evidence="12" key="1">
    <citation type="submission" date="2022-11" db="EMBL/GenBank/DDBJ databases">
        <authorList>
            <person name="Kikuchi T."/>
        </authorList>
    </citation>
    <scope>NUCLEOTIDE SEQUENCE</scope>
    <source>
        <strain evidence="12">PS1010</strain>
    </source>
</reference>
<dbReference type="PANTHER" id="PTHR45886:SF14">
    <property type="entry name" value="NUCLEAR HORMONE RECEPTOR FAMILY-RELATED"/>
    <property type="match status" value="1"/>
</dbReference>
<dbReference type="GO" id="GO:0043565">
    <property type="term" value="F:sequence-specific DNA binding"/>
    <property type="evidence" value="ECO:0007669"/>
    <property type="project" value="InterPro"/>
</dbReference>
<dbReference type="InterPro" id="IPR001628">
    <property type="entry name" value="Znf_hrmn_rcpt"/>
</dbReference>
<keyword evidence="7" id="KW-0804">Transcription</keyword>
<dbReference type="GO" id="GO:0008270">
    <property type="term" value="F:zinc ion binding"/>
    <property type="evidence" value="ECO:0007669"/>
    <property type="project" value="UniProtKB-KW"/>
</dbReference>
<evidence type="ECO:0000259" key="11">
    <source>
        <dbReference type="PROSITE" id="PS51843"/>
    </source>
</evidence>
<dbReference type="PANTHER" id="PTHR45886">
    <property type="entry name" value="NUCLEAR HORMONE RECEPTOR FAMILY-RELATED-RELATED"/>
    <property type="match status" value="1"/>
</dbReference>
<dbReference type="SMART" id="SM00399">
    <property type="entry name" value="ZnF_C4"/>
    <property type="match status" value="1"/>
</dbReference>
<feature type="domain" description="Nuclear receptor" evidence="10">
    <location>
        <begin position="5"/>
        <end position="84"/>
    </location>
</feature>
<keyword evidence="2" id="KW-0479">Metal-binding</keyword>
<dbReference type="Gene3D" id="1.10.565.10">
    <property type="entry name" value="Retinoid X Receptor"/>
    <property type="match status" value="1"/>
</dbReference>
<evidence type="ECO:0000256" key="4">
    <source>
        <dbReference type="ARBA" id="ARBA00022833"/>
    </source>
</evidence>
<dbReference type="PROSITE" id="PS51030">
    <property type="entry name" value="NUCLEAR_REC_DBD_2"/>
    <property type="match status" value="1"/>
</dbReference>
<evidence type="ECO:0000256" key="3">
    <source>
        <dbReference type="ARBA" id="ARBA00022771"/>
    </source>
</evidence>
<dbReference type="GO" id="GO:0003700">
    <property type="term" value="F:DNA-binding transcription factor activity"/>
    <property type="evidence" value="ECO:0007669"/>
    <property type="project" value="InterPro"/>
</dbReference>
<evidence type="ECO:0000313" key="12">
    <source>
        <dbReference type="EMBL" id="CAI5450675.1"/>
    </source>
</evidence>
<evidence type="ECO:0000313" key="13">
    <source>
        <dbReference type="Proteomes" id="UP001152747"/>
    </source>
</evidence>
<proteinExistence type="inferred from homology"/>
<evidence type="ECO:0000256" key="1">
    <source>
        <dbReference type="ARBA" id="ARBA00005993"/>
    </source>
</evidence>
<evidence type="ECO:0000256" key="2">
    <source>
        <dbReference type="ARBA" id="ARBA00022723"/>
    </source>
</evidence>
<evidence type="ECO:0000256" key="9">
    <source>
        <dbReference type="ARBA" id="ARBA00023242"/>
    </source>
</evidence>
<dbReference type="SUPFAM" id="SSF57716">
    <property type="entry name" value="Glucocorticoid receptor-like (DNA-binding domain)"/>
    <property type="match status" value="1"/>
</dbReference>
<organism evidence="12 13">
    <name type="scientific">Caenorhabditis angaria</name>
    <dbReference type="NCBI Taxonomy" id="860376"/>
    <lineage>
        <taxon>Eukaryota</taxon>
        <taxon>Metazoa</taxon>
        <taxon>Ecdysozoa</taxon>
        <taxon>Nematoda</taxon>
        <taxon>Chromadorea</taxon>
        <taxon>Rhabditida</taxon>
        <taxon>Rhabditina</taxon>
        <taxon>Rhabditomorpha</taxon>
        <taxon>Rhabditoidea</taxon>
        <taxon>Rhabditidae</taxon>
        <taxon>Peloderinae</taxon>
        <taxon>Caenorhabditis</taxon>
    </lineage>
</organism>
<dbReference type="EMBL" id="CANHGI010000005">
    <property type="protein sequence ID" value="CAI5450675.1"/>
    <property type="molecule type" value="Genomic_DNA"/>
</dbReference>
<dbReference type="InterPro" id="IPR035500">
    <property type="entry name" value="NHR-like_dom_sf"/>
</dbReference>
<dbReference type="Pfam" id="PF00105">
    <property type="entry name" value="zf-C4"/>
    <property type="match status" value="1"/>
</dbReference>
<evidence type="ECO:0000256" key="5">
    <source>
        <dbReference type="ARBA" id="ARBA00023015"/>
    </source>
</evidence>
<evidence type="ECO:0000256" key="7">
    <source>
        <dbReference type="ARBA" id="ARBA00023163"/>
    </source>
</evidence>
<keyword evidence="9" id="KW-0539">Nucleus</keyword>
<dbReference type="SMART" id="SM00430">
    <property type="entry name" value="HOLI"/>
    <property type="match status" value="1"/>
</dbReference>
<dbReference type="Pfam" id="PF00104">
    <property type="entry name" value="Hormone_recep"/>
    <property type="match status" value="1"/>
</dbReference>
<keyword evidence="3" id="KW-0863">Zinc-finger</keyword>
<gene>
    <name evidence="12" type="ORF">CAMP_LOCUS13312</name>
</gene>